<dbReference type="SMART" id="SM00636">
    <property type="entry name" value="Glyco_18"/>
    <property type="match status" value="1"/>
</dbReference>
<dbReference type="InterPro" id="IPR011583">
    <property type="entry name" value="Chitinase_II/V-like_cat"/>
</dbReference>
<comment type="caution">
    <text evidence="3">The sequence shown here is derived from an EMBL/GenBank/DDBJ whole genome shotgun (WGS) entry which is preliminary data.</text>
</comment>
<dbReference type="Gene3D" id="3.10.50.10">
    <property type="match status" value="1"/>
</dbReference>
<dbReference type="RefSeq" id="WP_233370651.1">
    <property type="nucleotide sequence ID" value="NZ_JAJTWU010000002.1"/>
</dbReference>
<keyword evidence="3" id="KW-0378">Hydrolase</keyword>
<protein>
    <submittedName>
        <fullName evidence="3">Glycosyl hydrolase family 18 protein</fullName>
    </submittedName>
</protein>
<dbReference type="EMBL" id="JAJTWU010000002">
    <property type="protein sequence ID" value="MCE4553915.1"/>
    <property type="molecule type" value="Genomic_DNA"/>
</dbReference>
<dbReference type="Proteomes" id="UP001200741">
    <property type="component" value="Unassembled WGS sequence"/>
</dbReference>
<evidence type="ECO:0000259" key="2">
    <source>
        <dbReference type="PROSITE" id="PS51910"/>
    </source>
</evidence>
<accession>A0ABS8XRJ9</accession>
<sequence>MSPYSFLRPLRRTALVLLTLLAGFAQQAFAAPRALFYMMETQKSVNAFVAHADKVDLLVPTWYGVDAAGLVNGAPNPFVLQLAKNKGVPVMPILSMTTNREGFHKLMHDEQAQARMNASLLRAAKENGYVGYQYDFENIAWTDRDAFTKMAKGTADALHKVGLKLSVAVVPNAPGTSGRGPFSKWMWEFWRGAYDLEALGKVTDLVSLMTYDQHTRWTAPGPVDGYRWMKEHLDYALKVVPKNKLSLGIALYGYRWSTGNPVREDGKEAPNIVGDYIDADESIPLAQMYNVKIRWDEDDRTSYYWFERDQMREWVFMPDARGFRERYALVKESGIDGFSAWVIGAEDPAVWDELPLSRR</sequence>
<dbReference type="SUPFAM" id="SSF51445">
    <property type="entry name" value="(Trans)glycosidases"/>
    <property type="match status" value="1"/>
</dbReference>
<keyword evidence="1" id="KW-0732">Signal</keyword>
<evidence type="ECO:0000313" key="4">
    <source>
        <dbReference type="Proteomes" id="UP001200741"/>
    </source>
</evidence>
<evidence type="ECO:0000313" key="3">
    <source>
        <dbReference type="EMBL" id="MCE4553915.1"/>
    </source>
</evidence>
<feature type="domain" description="GH18" evidence="2">
    <location>
        <begin position="32"/>
        <end position="359"/>
    </location>
</feature>
<reference evidence="3 4" key="1">
    <citation type="submission" date="2021-12" db="EMBL/GenBank/DDBJ databases">
        <title>Genome seq of P8.</title>
        <authorList>
            <person name="Seo T."/>
        </authorList>
    </citation>
    <scope>NUCLEOTIDE SEQUENCE [LARGE SCALE GENOMIC DNA]</scope>
    <source>
        <strain evidence="3 4">P8</strain>
    </source>
</reference>
<dbReference type="GO" id="GO:0016787">
    <property type="term" value="F:hydrolase activity"/>
    <property type="evidence" value="ECO:0007669"/>
    <property type="project" value="UniProtKB-KW"/>
</dbReference>
<dbReference type="PANTHER" id="PTHR46066">
    <property type="entry name" value="CHITINASE DOMAIN-CONTAINING PROTEIN 1 FAMILY MEMBER"/>
    <property type="match status" value="1"/>
</dbReference>
<name>A0ABS8XRJ9_9BURK</name>
<evidence type="ECO:0000256" key="1">
    <source>
        <dbReference type="SAM" id="SignalP"/>
    </source>
</evidence>
<dbReference type="Gene3D" id="3.20.20.80">
    <property type="entry name" value="Glycosidases"/>
    <property type="match status" value="1"/>
</dbReference>
<dbReference type="InterPro" id="IPR029070">
    <property type="entry name" value="Chitinase_insertion_sf"/>
</dbReference>
<proteinExistence type="predicted"/>
<dbReference type="PROSITE" id="PS51910">
    <property type="entry name" value="GH18_2"/>
    <property type="match status" value="1"/>
</dbReference>
<dbReference type="Pfam" id="PF00704">
    <property type="entry name" value="Glyco_hydro_18"/>
    <property type="match status" value="1"/>
</dbReference>
<feature type="chain" id="PRO_5045561477" evidence="1">
    <location>
        <begin position="31"/>
        <end position="359"/>
    </location>
</feature>
<gene>
    <name evidence="3" type="ORF">LXT13_05555</name>
</gene>
<dbReference type="InterPro" id="IPR017853">
    <property type="entry name" value="GH"/>
</dbReference>
<dbReference type="PANTHER" id="PTHR46066:SF2">
    <property type="entry name" value="CHITINASE DOMAIN-CONTAINING PROTEIN 1"/>
    <property type="match status" value="1"/>
</dbReference>
<dbReference type="InterPro" id="IPR001223">
    <property type="entry name" value="Glyco_hydro18_cat"/>
</dbReference>
<feature type="signal peptide" evidence="1">
    <location>
        <begin position="1"/>
        <end position="30"/>
    </location>
</feature>
<organism evidence="3 4">
    <name type="scientific">Pelomonas cellulosilytica</name>
    <dbReference type="NCBI Taxonomy" id="2906762"/>
    <lineage>
        <taxon>Bacteria</taxon>
        <taxon>Pseudomonadati</taxon>
        <taxon>Pseudomonadota</taxon>
        <taxon>Betaproteobacteria</taxon>
        <taxon>Burkholderiales</taxon>
        <taxon>Sphaerotilaceae</taxon>
        <taxon>Roseateles</taxon>
    </lineage>
</organism>
<keyword evidence="4" id="KW-1185">Reference proteome</keyword>